<accession>A0A699ZLA7</accession>
<evidence type="ECO:0000313" key="1">
    <source>
        <dbReference type="EMBL" id="GFH19594.1"/>
    </source>
</evidence>
<comment type="caution">
    <text evidence="1">The sequence shown here is derived from an EMBL/GenBank/DDBJ whole genome shotgun (WGS) entry which is preliminary data.</text>
</comment>
<feature type="non-terminal residue" evidence="1">
    <location>
        <position position="136"/>
    </location>
</feature>
<keyword evidence="2" id="KW-1185">Reference proteome</keyword>
<reference evidence="1 2" key="1">
    <citation type="submission" date="2020-02" db="EMBL/GenBank/DDBJ databases">
        <title>Draft genome sequence of Haematococcus lacustris strain NIES-144.</title>
        <authorList>
            <person name="Morimoto D."/>
            <person name="Nakagawa S."/>
            <person name="Yoshida T."/>
            <person name="Sawayama S."/>
        </authorList>
    </citation>
    <scope>NUCLEOTIDE SEQUENCE [LARGE SCALE GENOMIC DNA]</scope>
    <source>
        <strain evidence="1 2">NIES-144</strain>
    </source>
</reference>
<evidence type="ECO:0000313" key="2">
    <source>
        <dbReference type="Proteomes" id="UP000485058"/>
    </source>
</evidence>
<dbReference type="Proteomes" id="UP000485058">
    <property type="component" value="Unassembled WGS sequence"/>
</dbReference>
<dbReference type="EMBL" id="BLLF01001488">
    <property type="protein sequence ID" value="GFH19594.1"/>
    <property type="molecule type" value="Genomic_DNA"/>
</dbReference>
<dbReference type="AlphaFoldDB" id="A0A699ZLA7"/>
<protein>
    <submittedName>
        <fullName evidence="1">Uncharacterized protein</fullName>
    </submittedName>
</protein>
<sequence length="136" mass="14512">MATASCELSAQAPSRPQSWFQRIFTALRNAWNCFDRVVGRAIGLDVPKYAWAIAEHQRLLREEEDAVLNGSAQVTKTLPSNATATSRNIDPLIVCVACHANVASQSPVLLTTLPLGAHSGMTSNPASVASSSLSLH</sequence>
<proteinExistence type="predicted"/>
<gene>
    <name evidence="1" type="ORF">HaLaN_16561</name>
</gene>
<organism evidence="1 2">
    <name type="scientific">Haematococcus lacustris</name>
    <name type="common">Green alga</name>
    <name type="synonym">Haematococcus pluvialis</name>
    <dbReference type="NCBI Taxonomy" id="44745"/>
    <lineage>
        <taxon>Eukaryota</taxon>
        <taxon>Viridiplantae</taxon>
        <taxon>Chlorophyta</taxon>
        <taxon>core chlorophytes</taxon>
        <taxon>Chlorophyceae</taxon>
        <taxon>CS clade</taxon>
        <taxon>Chlamydomonadales</taxon>
        <taxon>Haematococcaceae</taxon>
        <taxon>Haematococcus</taxon>
    </lineage>
</organism>
<feature type="non-terminal residue" evidence="1">
    <location>
        <position position="1"/>
    </location>
</feature>
<name>A0A699ZLA7_HAELA</name>